<dbReference type="InterPro" id="IPR036188">
    <property type="entry name" value="FAD/NAD-bd_sf"/>
</dbReference>
<evidence type="ECO:0000256" key="3">
    <source>
        <dbReference type="ARBA" id="ARBA00022630"/>
    </source>
</evidence>
<dbReference type="InterPro" id="IPR006076">
    <property type="entry name" value="FAD-dep_OxRdtase"/>
</dbReference>
<dbReference type="SUPFAM" id="SSF51905">
    <property type="entry name" value="FAD/NAD(P)-binding domain"/>
    <property type="match status" value="1"/>
</dbReference>
<dbReference type="PANTHER" id="PTHR13847:SF286">
    <property type="entry name" value="D-AMINO ACID DEHYDROGENASE"/>
    <property type="match status" value="1"/>
</dbReference>
<dbReference type="Pfam" id="PF01266">
    <property type="entry name" value="DAO"/>
    <property type="match status" value="1"/>
</dbReference>
<name>F1YG43_9ACTN</name>
<evidence type="ECO:0000256" key="2">
    <source>
        <dbReference type="ARBA" id="ARBA00009410"/>
    </source>
</evidence>
<evidence type="ECO:0000256" key="1">
    <source>
        <dbReference type="ARBA" id="ARBA00001974"/>
    </source>
</evidence>
<reference evidence="6 7" key="1">
    <citation type="journal article" date="2011" name="J. Bacteriol.">
        <title>Draft Genome Sequence of Gordonia neofelifaecis NRRL B-59395, a Cholesterol-Degrading Actinomycete.</title>
        <authorList>
            <person name="Ge F."/>
            <person name="Li W."/>
            <person name="Chen G."/>
            <person name="Liu Y."/>
            <person name="Zhang G."/>
            <person name="Yong B."/>
            <person name="Wang Q."/>
            <person name="Wang N."/>
            <person name="Huang Z."/>
            <person name="Li W."/>
            <person name="Wang J."/>
            <person name="Wu C."/>
            <person name="Xie Q."/>
            <person name="Liu G."/>
        </authorList>
    </citation>
    <scope>NUCLEOTIDE SEQUENCE [LARGE SCALE GENOMIC DNA]</scope>
    <source>
        <strain evidence="6 7">NRRL B-59395</strain>
    </source>
</reference>
<dbReference type="Gene3D" id="3.30.9.10">
    <property type="entry name" value="D-Amino Acid Oxidase, subunit A, domain 2"/>
    <property type="match status" value="1"/>
</dbReference>
<keyword evidence="7" id="KW-1185">Reference proteome</keyword>
<keyword evidence="4" id="KW-0560">Oxidoreductase</keyword>
<gene>
    <name evidence="6" type="ORF">SCNU_04891</name>
</gene>
<evidence type="ECO:0000313" key="7">
    <source>
        <dbReference type="Proteomes" id="UP000035065"/>
    </source>
</evidence>
<proteinExistence type="inferred from homology"/>
<sequence>MNIDYDVLVVGSGIVGLGHALAAHDDGLRVILIDRDARPVGASVRNFGHVCATGQSRELRELALGTRERWLSVAARTGLPIRQSAGAAVARAADEVAVMEELADKRDAVELRTAAQIRADLGGVVADDVVGGARLHDDLRVDPRTTAPRLADWLGNRDGVEFRWRTAYLGIEEADATGARVRTSGGAIAAGRVFVCVGHDLDYLAPAVADDAGMERCALQMMLTEDPGIRVPPAVLTATSLLRYDAFAETSAAAALRTRLELRRPELFAADTNIMFTQRPDGGLLIGDSHRNRLTVSPFLDESVSALILGEVEAVLGRRLRIRERWQGVYAARPAGPYLTARLAPNVHACSVTTGVGMTVGLELAARSLAGTLTS</sequence>
<organism evidence="6 7">
    <name type="scientific">Gordonia neofelifaecis NRRL B-59395</name>
    <dbReference type="NCBI Taxonomy" id="644548"/>
    <lineage>
        <taxon>Bacteria</taxon>
        <taxon>Bacillati</taxon>
        <taxon>Actinomycetota</taxon>
        <taxon>Actinomycetes</taxon>
        <taxon>Mycobacteriales</taxon>
        <taxon>Gordoniaceae</taxon>
        <taxon>Gordonia</taxon>
    </lineage>
</organism>
<dbReference type="GO" id="GO:0005737">
    <property type="term" value="C:cytoplasm"/>
    <property type="evidence" value="ECO:0007669"/>
    <property type="project" value="TreeGrafter"/>
</dbReference>
<keyword evidence="3" id="KW-0285">Flavoprotein</keyword>
<accession>F1YG43</accession>
<evidence type="ECO:0000256" key="4">
    <source>
        <dbReference type="ARBA" id="ARBA00023002"/>
    </source>
</evidence>
<dbReference type="eggNOG" id="COG0665">
    <property type="taxonomic scope" value="Bacteria"/>
</dbReference>
<dbReference type="STRING" id="644548.SCNU_04891"/>
<protein>
    <submittedName>
        <fullName evidence="6">FAD dependent oxidoreductase TIGR03364</fullName>
    </submittedName>
</protein>
<comment type="cofactor">
    <cofactor evidence="1">
        <name>FAD</name>
        <dbReference type="ChEBI" id="CHEBI:57692"/>
    </cofactor>
</comment>
<dbReference type="PANTHER" id="PTHR13847">
    <property type="entry name" value="SARCOSINE DEHYDROGENASE-RELATED"/>
    <property type="match status" value="1"/>
</dbReference>
<dbReference type="AlphaFoldDB" id="F1YG43"/>
<dbReference type="EMBL" id="AEUD01000003">
    <property type="protein sequence ID" value="EGD56166.1"/>
    <property type="molecule type" value="Genomic_DNA"/>
</dbReference>
<comment type="caution">
    <text evidence="6">The sequence shown here is derived from an EMBL/GenBank/DDBJ whole genome shotgun (WGS) entry which is preliminary data.</text>
</comment>
<dbReference type="OrthoDB" id="9799943at2"/>
<dbReference type="RefSeq" id="WP_009678243.1">
    <property type="nucleotide sequence ID" value="NZ_AEUD01000003.1"/>
</dbReference>
<evidence type="ECO:0000313" key="6">
    <source>
        <dbReference type="EMBL" id="EGD56166.1"/>
    </source>
</evidence>
<feature type="domain" description="FAD dependent oxidoreductase" evidence="5">
    <location>
        <begin position="6"/>
        <end position="362"/>
    </location>
</feature>
<comment type="similarity">
    <text evidence="2">Belongs to the DadA oxidoreductase family.</text>
</comment>
<dbReference type="GO" id="GO:0016491">
    <property type="term" value="F:oxidoreductase activity"/>
    <property type="evidence" value="ECO:0007669"/>
    <property type="project" value="UniProtKB-KW"/>
</dbReference>
<dbReference type="Gene3D" id="3.50.50.60">
    <property type="entry name" value="FAD/NAD(P)-binding domain"/>
    <property type="match status" value="1"/>
</dbReference>
<evidence type="ECO:0000259" key="5">
    <source>
        <dbReference type="Pfam" id="PF01266"/>
    </source>
</evidence>
<dbReference type="NCBIfam" id="TIGR03364">
    <property type="entry name" value="HpnW_proposed"/>
    <property type="match status" value="1"/>
</dbReference>
<dbReference type="Proteomes" id="UP000035065">
    <property type="component" value="Unassembled WGS sequence"/>
</dbReference>
<dbReference type="InterPro" id="IPR017741">
    <property type="entry name" value="FAD-dependent_OxRdtase_HpnW"/>
</dbReference>